<dbReference type="Proteomes" id="UP000445696">
    <property type="component" value="Unassembled WGS sequence"/>
</dbReference>
<protein>
    <submittedName>
        <fullName evidence="1">Uncharacterized protein</fullName>
    </submittedName>
</protein>
<accession>A0A845MFM4</accession>
<sequence>MEKVIDVLSTGPESDIEVEAEVIANGLGMSVAKLQSEMRKGEVTSRVEQGMEEDQGRLRLTFSFDRRQFQIIADTEGRVIKSSSINFGRRVPAKQKP</sequence>
<keyword evidence="2" id="KW-1185">Reference proteome</keyword>
<comment type="caution">
    <text evidence="1">The sequence shown here is derived from an EMBL/GenBank/DDBJ whole genome shotgun (WGS) entry which is preliminary data.</text>
</comment>
<dbReference type="Pfam" id="PF20132">
    <property type="entry name" value="DUF6522"/>
    <property type="match status" value="1"/>
</dbReference>
<proteinExistence type="predicted"/>
<dbReference type="RefSeq" id="WP_161339240.1">
    <property type="nucleotide sequence ID" value="NZ_JBHSDG010000004.1"/>
</dbReference>
<evidence type="ECO:0000313" key="1">
    <source>
        <dbReference type="EMBL" id="MZR22778.1"/>
    </source>
</evidence>
<gene>
    <name evidence="1" type="ORF">GQF03_10595</name>
</gene>
<dbReference type="InterPro" id="IPR045389">
    <property type="entry name" value="DUF6522"/>
</dbReference>
<evidence type="ECO:0000313" key="2">
    <source>
        <dbReference type="Proteomes" id="UP000445696"/>
    </source>
</evidence>
<dbReference type="EMBL" id="WTVA01000004">
    <property type="protein sequence ID" value="MZR22778.1"/>
    <property type="molecule type" value="Genomic_DNA"/>
</dbReference>
<name>A0A845MFM4_9PROT</name>
<reference evidence="1 2" key="1">
    <citation type="journal article" date="2014" name="Int. J. Syst. Evol. Microbiol.">
        <title>Sneathiella chungangensis sp. nov., isolated from a marine sand, and emended description of the genus Sneathiella.</title>
        <authorList>
            <person name="Siamphan C."/>
            <person name="Kim H."/>
            <person name="Lee J.S."/>
            <person name="Kim W."/>
        </authorList>
    </citation>
    <scope>NUCLEOTIDE SEQUENCE [LARGE SCALE GENOMIC DNA]</scope>
    <source>
        <strain evidence="1 2">KCTC 32476</strain>
    </source>
</reference>
<organism evidence="1 2">
    <name type="scientific">Sneathiella chungangensis</name>
    <dbReference type="NCBI Taxonomy" id="1418234"/>
    <lineage>
        <taxon>Bacteria</taxon>
        <taxon>Pseudomonadati</taxon>
        <taxon>Pseudomonadota</taxon>
        <taxon>Alphaproteobacteria</taxon>
        <taxon>Sneathiellales</taxon>
        <taxon>Sneathiellaceae</taxon>
        <taxon>Sneathiella</taxon>
    </lineage>
</organism>
<dbReference type="AlphaFoldDB" id="A0A845MFM4"/>
<dbReference type="OrthoDB" id="8238457at2"/>